<reference evidence="13 14" key="1">
    <citation type="journal article" date="2015" name="Genome Announc.">
        <title>Expanding the biotechnology potential of lactobacilli through comparative genomics of 213 strains and associated genera.</title>
        <authorList>
            <person name="Sun Z."/>
            <person name="Harris H.M."/>
            <person name="McCann A."/>
            <person name="Guo C."/>
            <person name="Argimon S."/>
            <person name="Zhang W."/>
            <person name="Yang X."/>
            <person name="Jeffery I.B."/>
            <person name="Cooney J.C."/>
            <person name="Kagawa T.F."/>
            <person name="Liu W."/>
            <person name="Song Y."/>
            <person name="Salvetti E."/>
            <person name="Wrobel A."/>
            <person name="Rasinkangas P."/>
            <person name="Parkhill J."/>
            <person name="Rea M.C."/>
            <person name="O'Sullivan O."/>
            <person name="Ritari J."/>
            <person name="Douillard F.P."/>
            <person name="Paul Ross R."/>
            <person name="Yang R."/>
            <person name="Briner A.E."/>
            <person name="Felis G.E."/>
            <person name="de Vos W.M."/>
            <person name="Barrangou R."/>
            <person name="Klaenhammer T.R."/>
            <person name="Caufield P.W."/>
            <person name="Cui Y."/>
            <person name="Zhang H."/>
            <person name="O'Toole P.W."/>
        </authorList>
    </citation>
    <scope>NUCLEOTIDE SEQUENCE [LARGE SCALE GENOMIC DNA]</scope>
    <source>
        <strain evidence="13 14">DSM 20014</strain>
    </source>
</reference>
<evidence type="ECO:0000256" key="10">
    <source>
        <dbReference type="ARBA" id="ARBA00024432"/>
    </source>
</evidence>
<evidence type="ECO:0000256" key="4">
    <source>
        <dbReference type="ARBA" id="ARBA00022475"/>
    </source>
</evidence>
<dbReference type="InterPro" id="IPR015854">
    <property type="entry name" value="ABC_transpr_LolD-like"/>
</dbReference>
<dbReference type="SUPFAM" id="SSF52540">
    <property type="entry name" value="P-loop containing nucleoside triphosphate hydrolases"/>
    <property type="match status" value="1"/>
</dbReference>
<dbReference type="Gene3D" id="3.40.50.300">
    <property type="entry name" value="P-loop containing nucleotide triphosphate hydrolases"/>
    <property type="match status" value="1"/>
</dbReference>
<keyword evidence="3" id="KW-0813">Transport</keyword>
<dbReference type="InterPro" id="IPR027417">
    <property type="entry name" value="P-loop_NTPase"/>
</dbReference>
<dbReference type="PATRIC" id="fig|1620.3.peg.368"/>
<dbReference type="GO" id="GO:0098796">
    <property type="term" value="C:membrane protein complex"/>
    <property type="evidence" value="ECO:0007669"/>
    <property type="project" value="UniProtKB-ARBA"/>
</dbReference>
<comment type="function">
    <text evidence="11">Part of the ABC transporter complex hrt involved in hemin import. Responsible for energy coupling to the transport system.</text>
</comment>
<comment type="subcellular location">
    <subcellularLocation>
        <location evidence="1">Cell membrane</location>
        <topology evidence="1">Peripheral membrane protein</topology>
    </subcellularLocation>
</comment>
<dbReference type="SMART" id="SM00382">
    <property type="entry name" value="AAA"/>
    <property type="match status" value="1"/>
</dbReference>
<dbReference type="EMBL" id="JQCD01000024">
    <property type="protein sequence ID" value="KRN76854.1"/>
    <property type="molecule type" value="Genomic_DNA"/>
</dbReference>
<dbReference type="PROSITE" id="PS50893">
    <property type="entry name" value="ABC_TRANSPORTER_2"/>
    <property type="match status" value="1"/>
</dbReference>
<dbReference type="InterPro" id="IPR003439">
    <property type="entry name" value="ABC_transporter-like_ATP-bd"/>
</dbReference>
<keyword evidence="7" id="KW-0029">Amino-acid transport</keyword>
<evidence type="ECO:0000256" key="5">
    <source>
        <dbReference type="ARBA" id="ARBA00022741"/>
    </source>
</evidence>
<dbReference type="GO" id="GO:0022857">
    <property type="term" value="F:transmembrane transporter activity"/>
    <property type="evidence" value="ECO:0007669"/>
    <property type="project" value="UniProtKB-ARBA"/>
</dbReference>
<dbReference type="GO" id="GO:0005886">
    <property type="term" value="C:plasma membrane"/>
    <property type="evidence" value="ECO:0007669"/>
    <property type="project" value="UniProtKB-SubCell"/>
</dbReference>
<evidence type="ECO:0000313" key="14">
    <source>
        <dbReference type="Proteomes" id="UP000051673"/>
    </source>
</evidence>
<gene>
    <name evidence="13" type="ORF">IV67_GL000363</name>
</gene>
<accession>A0A0R2JLV4</accession>
<evidence type="ECO:0000256" key="3">
    <source>
        <dbReference type="ARBA" id="ARBA00022448"/>
    </source>
</evidence>
<feature type="domain" description="ABC transporter" evidence="12">
    <location>
        <begin position="4"/>
        <end position="223"/>
    </location>
</feature>
<evidence type="ECO:0000256" key="6">
    <source>
        <dbReference type="ARBA" id="ARBA00022840"/>
    </source>
</evidence>
<sequence length="224" mass="24735">MTTLTLNNIEKTFGSGQNKVHALQDINFSTAAGEFNLILGPSGSGKSTLLTILGGLQTPTSGQVQINNQNIQDLSKKKRENLRLNEIGFVLQSYNLVPYLTVADQFTLVDQVKPKDNISKDDFESVIAELGIQDLMYQYPKELSGGQAQRVAIARALYANPSVLLADEPTAALDSDRVMQVGQLFQDIAKKQQRAVVTVTHDVRLKEYADHIYELVDGRITQVQ</sequence>
<dbReference type="InterPro" id="IPR017871">
    <property type="entry name" value="ABC_transporter-like_CS"/>
</dbReference>
<evidence type="ECO:0000259" key="12">
    <source>
        <dbReference type="PROSITE" id="PS50893"/>
    </source>
</evidence>
<comment type="similarity">
    <text evidence="9">Belongs to the ABC transporter superfamily. HrtA family.</text>
</comment>
<dbReference type="PANTHER" id="PTHR24220">
    <property type="entry name" value="IMPORT ATP-BINDING PROTEIN"/>
    <property type="match status" value="1"/>
</dbReference>
<keyword evidence="8" id="KW-0472">Membrane</keyword>
<protein>
    <recommendedName>
        <fullName evidence="10">Putative hemin import ATP-binding protein HrtA</fullName>
    </recommendedName>
</protein>
<dbReference type="STRING" id="1620.IV67_GL000363"/>
<keyword evidence="14" id="KW-1185">Reference proteome</keyword>
<dbReference type="AlphaFoldDB" id="A0A0R2JLV4"/>
<dbReference type="GO" id="GO:0016887">
    <property type="term" value="F:ATP hydrolysis activity"/>
    <property type="evidence" value="ECO:0007669"/>
    <property type="project" value="InterPro"/>
</dbReference>
<evidence type="ECO:0000256" key="2">
    <source>
        <dbReference type="ARBA" id="ARBA00011131"/>
    </source>
</evidence>
<dbReference type="PANTHER" id="PTHR24220:SF666">
    <property type="entry name" value="HEMIN IMPORT ATP-BINDING PROTEIN HRTA-RELATED"/>
    <property type="match status" value="1"/>
</dbReference>
<dbReference type="OrthoDB" id="9791546at2"/>
<keyword evidence="6 13" id="KW-0067">ATP-binding</keyword>
<evidence type="ECO:0000256" key="7">
    <source>
        <dbReference type="ARBA" id="ARBA00022970"/>
    </source>
</evidence>
<keyword evidence="5" id="KW-0547">Nucleotide-binding</keyword>
<evidence type="ECO:0000256" key="11">
    <source>
        <dbReference type="ARBA" id="ARBA00024721"/>
    </source>
</evidence>
<proteinExistence type="inferred from homology"/>
<dbReference type="PROSITE" id="PS00211">
    <property type="entry name" value="ABC_TRANSPORTER_1"/>
    <property type="match status" value="1"/>
</dbReference>
<dbReference type="InterPro" id="IPR003593">
    <property type="entry name" value="AAA+_ATPase"/>
</dbReference>
<dbReference type="CDD" id="cd03255">
    <property type="entry name" value="ABC_MJ0796_LolCDE_FtsE"/>
    <property type="match status" value="1"/>
</dbReference>
<keyword evidence="4" id="KW-1003">Cell membrane</keyword>
<evidence type="ECO:0000256" key="1">
    <source>
        <dbReference type="ARBA" id="ARBA00004202"/>
    </source>
</evidence>
<evidence type="ECO:0000256" key="9">
    <source>
        <dbReference type="ARBA" id="ARBA00024359"/>
    </source>
</evidence>
<evidence type="ECO:0000256" key="8">
    <source>
        <dbReference type="ARBA" id="ARBA00023136"/>
    </source>
</evidence>
<dbReference type="GO" id="GO:0005524">
    <property type="term" value="F:ATP binding"/>
    <property type="evidence" value="ECO:0007669"/>
    <property type="project" value="UniProtKB-KW"/>
</dbReference>
<dbReference type="RefSeq" id="WP_057787605.1">
    <property type="nucleotide sequence ID" value="NZ_JQCD01000024.1"/>
</dbReference>
<dbReference type="Proteomes" id="UP000051673">
    <property type="component" value="Unassembled WGS sequence"/>
</dbReference>
<comment type="subunit">
    <text evidence="2">The complex is composed of two ATP-binding proteins (HrtA), two transmembrane proteins (HrtB) and a solute-binding protein.</text>
</comment>
<name>A0A0R2JLV4_9LACO</name>
<comment type="caution">
    <text evidence="13">The sequence shown here is derived from an EMBL/GenBank/DDBJ whole genome shotgun (WGS) entry which is preliminary data.</text>
</comment>
<dbReference type="FunFam" id="3.40.50.300:FF:000032">
    <property type="entry name" value="Export ABC transporter ATP-binding protein"/>
    <property type="match status" value="1"/>
</dbReference>
<dbReference type="GO" id="GO:0006865">
    <property type="term" value="P:amino acid transport"/>
    <property type="evidence" value="ECO:0007669"/>
    <property type="project" value="UniProtKB-KW"/>
</dbReference>
<dbReference type="Pfam" id="PF00005">
    <property type="entry name" value="ABC_tran"/>
    <property type="match status" value="1"/>
</dbReference>
<dbReference type="InterPro" id="IPR017911">
    <property type="entry name" value="MacB-like_ATP-bd"/>
</dbReference>
<evidence type="ECO:0000313" key="13">
    <source>
        <dbReference type="EMBL" id="KRN76854.1"/>
    </source>
</evidence>
<organism evidence="13 14">
    <name type="scientific">Weissella minor</name>
    <dbReference type="NCBI Taxonomy" id="1620"/>
    <lineage>
        <taxon>Bacteria</taxon>
        <taxon>Bacillati</taxon>
        <taxon>Bacillota</taxon>
        <taxon>Bacilli</taxon>
        <taxon>Lactobacillales</taxon>
        <taxon>Lactobacillaceae</taxon>
        <taxon>Weissella</taxon>
    </lineage>
</organism>